<dbReference type="GO" id="GO:0008270">
    <property type="term" value="F:zinc ion binding"/>
    <property type="evidence" value="ECO:0007669"/>
    <property type="project" value="InterPro"/>
</dbReference>
<dbReference type="InterPro" id="IPR024884">
    <property type="entry name" value="NAPE-PLD"/>
</dbReference>
<dbReference type="PIRSF" id="PIRSF038896">
    <property type="entry name" value="NAPE-PLD"/>
    <property type="match status" value="1"/>
</dbReference>
<dbReference type="Proteomes" id="UP000198670">
    <property type="component" value="Unassembled WGS sequence"/>
</dbReference>
<keyword evidence="3" id="KW-1185">Reference proteome</keyword>
<dbReference type="GO" id="GO:0070290">
    <property type="term" value="F:N-acylphosphatidylethanolamine-specific phospholipase D activity"/>
    <property type="evidence" value="ECO:0007669"/>
    <property type="project" value="InterPro"/>
</dbReference>
<evidence type="ECO:0000259" key="1">
    <source>
        <dbReference type="Pfam" id="PF12706"/>
    </source>
</evidence>
<feature type="domain" description="Metallo-beta-lactamase" evidence="1">
    <location>
        <begin position="117"/>
        <end position="311"/>
    </location>
</feature>
<reference evidence="2 3" key="1">
    <citation type="submission" date="2016-10" db="EMBL/GenBank/DDBJ databases">
        <authorList>
            <person name="de Groot N.N."/>
        </authorList>
    </citation>
    <scope>NUCLEOTIDE SEQUENCE [LARGE SCALE GENOMIC DNA]</scope>
    <source>
        <strain evidence="2 3">RK1</strain>
    </source>
</reference>
<dbReference type="Gene3D" id="3.60.15.10">
    <property type="entry name" value="Ribonuclease Z/Hydroxyacylglutathione hydrolase-like"/>
    <property type="match status" value="1"/>
</dbReference>
<dbReference type="SUPFAM" id="SSF56281">
    <property type="entry name" value="Metallo-hydrolase/oxidoreductase"/>
    <property type="match status" value="1"/>
</dbReference>
<dbReference type="AlphaFoldDB" id="A0A1I3SJE6"/>
<evidence type="ECO:0000313" key="2">
    <source>
        <dbReference type="EMBL" id="SFJ57597.1"/>
    </source>
</evidence>
<organism evidence="2 3">
    <name type="scientific">Parapedobacter indicus</name>
    <dbReference type="NCBI Taxonomy" id="1477437"/>
    <lineage>
        <taxon>Bacteria</taxon>
        <taxon>Pseudomonadati</taxon>
        <taxon>Bacteroidota</taxon>
        <taxon>Sphingobacteriia</taxon>
        <taxon>Sphingobacteriales</taxon>
        <taxon>Sphingobacteriaceae</taxon>
        <taxon>Parapedobacter</taxon>
    </lineage>
</organism>
<sequence>MLLYVLIICAVLAVATIIFLQQPQFGKAPTGARLERIKSSPNYKNGRFQNLENTPDLAEGVNMLSVIWSFLFDKTPRQVPIDSIPHVQTDIHALDLQTDALIWFGHSSYFIQIAGKRLLVDPVFNGYASPVSFTTKSFPGTTGYHVEDIPAIDFLLITHDHWDHLDYRTVKKIAPQVKQVICPLGVGAHLEYWGYPPSKIIELDWHELANLADGFTIRATPARHFSGRGFKRNGTLWTSFVLNTPSRRIFIGGDSGYGKHFADIGQQYGPFDLAILEDGQYNPAWIYIHMLPEQVLQAAQDLNAQSILPVHNAKFSLAMHAWDDPLVRITEANKDPGLPLWTPKIGEPVFLNDSARVFAHWWEDVR</sequence>
<dbReference type="GO" id="GO:0005737">
    <property type="term" value="C:cytoplasm"/>
    <property type="evidence" value="ECO:0007669"/>
    <property type="project" value="TreeGrafter"/>
</dbReference>
<dbReference type="Pfam" id="PF12706">
    <property type="entry name" value="Lactamase_B_2"/>
    <property type="match status" value="1"/>
</dbReference>
<gene>
    <name evidence="2" type="ORF">SAMN05444682_11142</name>
</gene>
<evidence type="ECO:0000313" key="3">
    <source>
        <dbReference type="Proteomes" id="UP000198670"/>
    </source>
</evidence>
<accession>A0A1I3SJE6</accession>
<dbReference type="STRING" id="1477437.SAMN05444682_11142"/>
<dbReference type="InterPro" id="IPR036866">
    <property type="entry name" value="RibonucZ/Hydroxyglut_hydro"/>
</dbReference>
<dbReference type="PANTHER" id="PTHR15032:SF4">
    <property type="entry name" value="N-ACYL-PHOSPHATIDYLETHANOLAMINE-HYDROLYZING PHOSPHOLIPASE D"/>
    <property type="match status" value="1"/>
</dbReference>
<dbReference type="PANTHER" id="PTHR15032">
    <property type="entry name" value="N-ACYL-PHOSPHATIDYLETHANOLAMINE-HYDROLYZING PHOSPHOLIPASE D"/>
    <property type="match status" value="1"/>
</dbReference>
<dbReference type="EMBL" id="FOQO01000011">
    <property type="protein sequence ID" value="SFJ57597.1"/>
    <property type="molecule type" value="Genomic_DNA"/>
</dbReference>
<proteinExistence type="predicted"/>
<dbReference type="InterPro" id="IPR001279">
    <property type="entry name" value="Metallo-B-lactamas"/>
</dbReference>
<name>A0A1I3SJE6_9SPHI</name>
<protein>
    <submittedName>
        <fullName evidence="2">L-ascorbate metabolism protein UlaG, beta-lactamase superfamily</fullName>
    </submittedName>
</protein>